<dbReference type="EMBL" id="JAUKUA010000001">
    <property type="protein sequence ID" value="KAK0729796.1"/>
    <property type="molecule type" value="Genomic_DNA"/>
</dbReference>
<dbReference type="AlphaFoldDB" id="A0AA40B8U1"/>
<feature type="region of interest" description="Disordered" evidence="1">
    <location>
        <begin position="1"/>
        <end position="65"/>
    </location>
</feature>
<organism evidence="2 3">
    <name type="scientific">Lasiosphaeris hirsuta</name>
    <dbReference type="NCBI Taxonomy" id="260670"/>
    <lineage>
        <taxon>Eukaryota</taxon>
        <taxon>Fungi</taxon>
        <taxon>Dikarya</taxon>
        <taxon>Ascomycota</taxon>
        <taxon>Pezizomycotina</taxon>
        <taxon>Sordariomycetes</taxon>
        <taxon>Sordariomycetidae</taxon>
        <taxon>Sordariales</taxon>
        <taxon>Lasiosphaeriaceae</taxon>
        <taxon>Lasiosphaeris</taxon>
    </lineage>
</organism>
<evidence type="ECO:0000313" key="3">
    <source>
        <dbReference type="Proteomes" id="UP001172102"/>
    </source>
</evidence>
<feature type="compositionally biased region" description="Polar residues" evidence="1">
    <location>
        <begin position="31"/>
        <end position="43"/>
    </location>
</feature>
<accession>A0AA40B8U1</accession>
<reference evidence="2" key="1">
    <citation type="submission" date="2023-06" db="EMBL/GenBank/DDBJ databases">
        <title>Genome-scale phylogeny and comparative genomics of the fungal order Sordariales.</title>
        <authorList>
            <consortium name="Lawrence Berkeley National Laboratory"/>
            <person name="Hensen N."/>
            <person name="Bonometti L."/>
            <person name="Westerberg I."/>
            <person name="Brannstrom I.O."/>
            <person name="Guillou S."/>
            <person name="Cros-Aarteil S."/>
            <person name="Calhoun S."/>
            <person name="Haridas S."/>
            <person name="Kuo A."/>
            <person name="Mondo S."/>
            <person name="Pangilinan J."/>
            <person name="Riley R."/>
            <person name="Labutti K."/>
            <person name="Andreopoulos B."/>
            <person name="Lipzen A."/>
            <person name="Chen C."/>
            <person name="Yanf M."/>
            <person name="Daum C."/>
            <person name="Ng V."/>
            <person name="Clum A."/>
            <person name="Steindorff A."/>
            <person name="Ohm R."/>
            <person name="Martin F."/>
            <person name="Silar P."/>
            <person name="Natvig D."/>
            <person name="Lalanne C."/>
            <person name="Gautier V."/>
            <person name="Ament-Velasquez S.L."/>
            <person name="Kruys A."/>
            <person name="Hutchinson M.I."/>
            <person name="Powell A.J."/>
            <person name="Barry K."/>
            <person name="Miller A.N."/>
            <person name="Grigoriev I.V."/>
            <person name="Debuchy R."/>
            <person name="Gladieux P."/>
            <person name="Thoren M.H."/>
            <person name="Johannesson H."/>
        </authorList>
    </citation>
    <scope>NUCLEOTIDE SEQUENCE</scope>
    <source>
        <strain evidence="2">SMH4607-1</strain>
    </source>
</reference>
<protein>
    <submittedName>
        <fullName evidence="2">Uncharacterized protein</fullName>
    </submittedName>
</protein>
<dbReference type="Proteomes" id="UP001172102">
    <property type="component" value="Unassembled WGS sequence"/>
</dbReference>
<sequence>MTPIKVKGKNGSRKRPYQSPDPEYARKKQQQRQLTSASGDTPNTTTTTTTTSSKGQRTRKGPASIEQLPPEIIERIFLASENLAFPRSSLLIGRMLSARTFLLGLAVAAFGPTWDVWFGCTRAQVASYAGWGRDMCRFGGSRVFQSKVLACRWMNWEMMLDAQKIWFRRHGGGGRHFEREVGVLVAQGVMARADEIGECFEEDWADWKEGCEALLYAERADGRHDRGAMKLLVQQCLRYQSPYLDLHCMAKIPDYLIAGPFNWDRAKLLFWLIRGGATMNADQTWELARRGFSTVMLLQDRKLILVMLRLFGSLPRFFDRWPDHVLKVYMFLGLGYLKHLLLRTPRSVLINIAKLH</sequence>
<name>A0AA40B8U1_9PEZI</name>
<comment type="caution">
    <text evidence="2">The sequence shown here is derived from an EMBL/GenBank/DDBJ whole genome shotgun (WGS) entry which is preliminary data.</text>
</comment>
<evidence type="ECO:0000256" key="1">
    <source>
        <dbReference type="SAM" id="MobiDB-lite"/>
    </source>
</evidence>
<keyword evidence="3" id="KW-1185">Reference proteome</keyword>
<proteinExistence type="predicted"/>
<gene>
    <name evidence="2" type="ORF">B0H67DRAFT_474933</name>
</gene>
<feature type="compositionally biased region" description="Basic residues" evidence="1">
    <location>
        <begin position="1"/>
        <end position="16"/>
    </location>
</feature>
<evidence type="ECO:0000313" key="2">
    <source>
        <dbReference type="EMBL" id="KAK0729796.1"/>
    </source>
</evidence>